<sequence length="320" mass="34801">MSSSKISKVAIVGAGGNVGSFIASALLKTGKHTITAITRTDSQSKLPNGVSVAQVDYSSHSSLVYALKGHDALVITLSGHAAIQEIEEKLVRAAGEAGVPWILPNEWSPDTAHEELVRDVPMFQPKVATRKTIEKLGQSSFISVVTGFWYEYTLANPGAYGFDLNNQAVTLFDEGKTKVSTSTWPQIGRAVAALLSLPIESETEACLDNFRNKVVYVSSFSVDQEDMFASVLRVTGSKRDGWTVTNEDAQGRFDTGFKEMKEGKWSGFGKVMYTRVFFPDGCGDFEHGKGTLNRLLGLPQEDIDEATKIAVERAKSPKTH</sequence>
<gene>
    <name evidence="4" type="ORF">N0V89_005151</name>
</gene>
<dbReference type="InterPro" id="IPR008030">
    <property type="entry name" value="NmrA-like"/>
</dbReference>
<evidence type="ECO:0000313" key="5">
    <source>
        <dbReference type="Proteomes" id="UP001140513"/>
    </source>
</evidence>
<evidence type="ECO:0000259" key="3">
    <source>
        <dbReference type="Pfam" id="PF05368"/>
    </source>
</evidence>
<dbReference type="Pfam" id="PF05368">
    <property type="entry name" value="NmrA"/>
    <property type="match status" value="1"/>
</dbReference>
<dbReference type="InterPro" id="IPR051609">
    <property type="entry name" value="NmrA/Isoflavone_reductase-like"/>
</dbReference>
<reference evidence="4" key="1">
    <citation type="submission" date="2022-10" db="EMBL/GenBank/DDBJ databases">
        <title>Tapping the CABI collections for fungal endophytes: first genome assemblies for Collariella, Neodidymelliopsis, Ascochyta clinopodiicola, Didymella pomorum, Didymosphaeria variabile, Neocosmospora piperis and Neocucurbitaria cava.</title>
        <authorList>
            <person name="Hill R."/>
        </authorList>
    </citation>
    <scope>NUCLEOTIDE SEQUENCE</scope>
    <source>
        <strain evidence="4">IMI 356815</strain>
    </source>
</reference>
<name>A0A9W9CAY2_9PLEO</name>
<keyword evidence="2" id="KW-0560">Oxidoreductase</keyword>
<dbReference type="InterPro" id="IPR045312">
    <property type="entry name" value="PCBER-like"/>
</dbReference>
<keyword evidence="5" id="KW-1185">Reference proteome</keyword>
<evidence type="ECO:0000313" key="4">
    <source>
        <dbReference type="EMBL" id="KAJ4353422.1"/>
    </source>
</evidence>
<dbReference type="PANTHER" id="PTHR47706:SF7">
    <property type="entry name" value="CIPA-LIKE, PUTATIVE (AFU_ORTHOLOGUE AFUA_1G01630)-RELATED"/>
    <property type="match status" value="1"/>
</dbReference>
<dbReference type="AlphaFoldDB" id="A0A9W9CAY2"/>
<evidence type="ECO:0000256" key="2">
    <source>
        <dbReference type="ARBA" id="ARBA00023002"/>
    </source>
</evidence>
<keyword evidence="1" id="KW-0521">NADP</keyword>
<accession>A0A9W9CAY2</accession>
<dbReference type="InterPro" id="IPR036291">
    <property type="entry name" value="NAD(P)-bd_dom_sf"/>
</dbReference>
<dbReference type="OrthoDB" id="419598at2759"/>
<dbReference type="EMBL" id="JAPEUX010000004">
    <property type="protein sequence ID" value="KAJ4353422.1"/>
    <property type="molecule type" value="Genomic_DNA"/>
</dbReference>
<dbReference type="RefSeq" id="XP_056071196.1">
    <property type="nucleotide sequence ID" value="XM_056213929.1"/>
</dbReference>
<dbReference type="CDD" id="cd05259">
    <property type="entry name" value="PCBER_SDR_a"/>
    <property type="match status" value="1"/>
</dbReference>
<comment type="caution">
    <text evidence="4">The sequence shown here is derived from an EMBL/GenBank/DDBJ whole genome shotgun (WGS) entry which is preliminary data.</text>
</comment>
<dbReference type="Proteomes" id="UP001140513">
    <property type="component" value="Unassembled WGS sequence"/>
</dbReference>
<dbReference type="Gene3D" id="3.90.25.10">
    <property type="entry name" value="UDP-galactose 4-epimerase, domain 1"/>
    <property type="match status" value="1"/>
</dbReference>
<evidence type="ECO:0000256" key="1">
    <source>
        <dbReference type="ARBA" id="ARBA00022857"/>
    </source>
</evidence>
<feature type="domain" description="NmrA-like" evidence="3">
    <location>
        <begin position="7"/>
        <end position="151"/>
    </location>
</feature>
<proteinExistence type="predicted"/>
<dbReference type="SUPFAM" id="SSF51735">
    <property type="entry name" value="NAD(P)-binding Rossmann-fold domains"/>
    <property type="match status" value="1"/>
</dbReference>
<organism evidence="4 5">
    <name type="scientific">Didymosphaeria variabile</name>
    <dbReference type="NCBI Taxonomy" id="1932322"/>
    <lineage>
        <taxon>Eukaryota</taxon>
        <taxon>Fungi</taxon>
        <taxon>Dikarya</taxon>
        <taxon>Ascomycota</taxon>
        <taxon>Pezizomycotina</taxon>
        <taxon>Dothideomycetes</taxon>
        <taxon>Pleosporomycetidae</taxon>
        <taxon>Pleosporales</taxon>
        <taxon>Massarineae</taxon>
        <taxon>Didymosphaeriaceae</taxon>
        <taxon>Didymosphaeria</taxon>
    </lineage>
</organism>
<protein>
    <recommendedName>
        <fullName evidence="3">NmrA-like domain-containing protein</fullName>
    </recommendedName>
</protein>
<dbReference type="GO" id="GO:0016491">
    <property type="term" value="F:oxidoreductase activity"/>
    <property type="evidence" value="ECO:0007669"/>
    <property type="project" value="UniProtKB-KW"/>
</dbReference>
<dbReference type="PANTHER" id="PTHR47706">
    <property type="entry name" value="NMRA-LIKE FAMILY PROTEIN"/>
    <property type="match status" value="1"/>
</dbReference>
<dbReference type="Gene3D" id="3.40.50.720">
    <property type="entry name" value="NAD(P)-binding Rossmann-like Domain"/>
    <property type="match status" value="1"/>
</dbReference>
<dbReference type="GeneID" id="80908681"/>